<protein>
    <submittedName>
        <fullName evidence="5">AraC-type DNA-binding protein</fullName>
    </submittedName>
</protein>
<dbReference type="PANTHER" id="PTHR47893:SF1">
    <property type="entry name" value="REGULATORY PROTEIN PCHR"/>
    <property type="match status" value="1"/>
</dbReference>
<dbReference type="GeneID" id="90995347"/>
<name>A0A1M4YFN6_9FIRM</name>
<organism evidence="5 6">
    <name type="scientific">Tissierella praeacuta DSM 18095</name>
    <dbReference type="NCBI Taxonomy" id="1123404"/>
    <lineage>
        <taxon>Bacteria</taxon>
        <taxon>Bacillati</taxon>
        <taxon>Bacillota</taxon>
        <taxon>Tissierellia</taxon>
        <taxon>Tissierellales</taxon>
        <taxon>Tissierellaceae</taxon>
        <taxon>Tissierella</taxon>
    </lineage>
</organism>
<dbReference type="Pfam" id="PF12833">
    <property type="entry name" value="HTH_18"/>
    <property type="match status" value="1"/>
</dbReference>
<dbReference type="PRINTS" id="PR00032">
    <property type="entry name" value="HTHARAC"/>
</dbReference>
<dbReference type="InterPro" id="IPR020449">
    <property type="entry name" value="Tscrpt_reg_AraC-type_HTH"/>
</dbReference>
<feature type="domain" description="HTH araC/xylS-type" evidence="4">
    <location>
        <begin position="220"/>
        <end position="318"/>
    </location>
</feature>
<dbReference type="InterPro" id="IPR053142">
    <property type="entry name" value="PchR_regulatory_protein"/>
</dbReference>
<dbReference type="InterPro" id="IPR009057">
    <property type="entry name" value="Homeodomain-like_sf"/>
</dbReference>
<dbReference type="SUPFAM" id="SSF46689">
    <property type="entry name" value="Homeodomain-like"/>
    <property type="match status" value="2"/>
</dbReference>
<dbReference type="STRING" id="1123404.SAMN02745784_02622"/>
<dbReference type="InterPro" id="IPR018062">
    <property type="entry name" value="HTH_AraC-typ_CS"/>
</dbReference>
<proteinExistence type="predicted"/>
<dbReference type="EMBL" id="FQTY01000017">
    <property type="protein sequence ID" value="SHF04604.1"/>
    <property type="molecule type" value="Genomic_DNA"/>
</dbReference>
<dbReference type="InterPro" id="IPR018060">
    <property type="entry name" value="HTH_AraC"/>
</dbReference>
<sequence>MDIVYYYPDNVKRNINEDSSITYILSNNTGECFVKQYNVFSGIEIFYHSIHLERCDYDKIPIKDTIEINFCTEGRIESELNDKKYIYIGKSDLSIFELSHEAINSTFPLNHYHGISILINIPKANISLNNITKSMSLPNIDLYEIRDNLKNENSQIRLIIRNAKEINHIFEELNSAPKELLEYYFKLKVLEIILFLSKVDSKSIFDTPKYYYKNQVNTIKNIKAFLTENISKNYTIKELSSIFNISESSLKECFKEVYGTTIYSFTRSYRMNLAAKLLSTTNDTILDIALKSGYKSPGKFSSNFKTEFNLLPSDYRKIKKQNNQK</sequence>
<keyword evidence="3" id="KW-0804">Transcription</keyword>
<evidence type="ECO:0000256" key="3">
    <source>
        <dbReference type="ARBA" id="ARBA00023163"/>
    </source>
</evidence>
<dbReference type="GO" id="GO:0003700">
    <property type="term" value="F:DNA-binding transcription factor activity"/>
    <property type="evidence" value="ECO:0007669"/>
    <property type="project" value="InterPro"/>
</dbReference>
<dbReference type="SMART" id="SM00342">
    <property type="entry name" value="HTH_ARAC"/>
    <property type="match status" value="1"/>
</dbReference>
<evidence type="ECO:0000259" key="4">
    <source>
        <dbReference type="PROSITE" id="PS01124"/>
    </source>
</evidence>
<evidence type="ECO:0000313" key="6">
    <source>
        <dbReference type="Proteomes" id="UP000184114"/>
    </source>
</evidence>
<dbReference type="GO" id="GO:0043565">
    <property type="term" value="F:sequence-specific DNA binding"/>
    <property type="evidence" value="ECO:0007669"/>
    <property type="project" value="InterPro"/>
</dbReference>
<accession>A0A1M4YFN6</accession>
<evidence type="ECO:0000313" key="5">
    <source>
        <dbReference type="EMBL" id="SHF04604.1"/>
    </source>
</evidence>
<gene>
    <name evidence="5" type="ORF">SAMN02745784_02622</name>
</gene>
<reference evidence="6" key="1">
    <citation type="submission" date="2016-11" db="EMBL/GenBank/DDBJ databases">
        <authorList>
            <person name="Varghese N."/>
            <person name="Submissions S."/>
        </authorList>
    </citation>
    <scope>NUCLEOTIDE SEQUENCE [LARGE SCALE GENOMIC DNA]</scope>
    <source>
        <strain evidence="6">DSM 18095</strain>
    </source>
</reference>
<keyword evidence="2 5" id="KW-0238">DNA-binding</keyword>
<dbReference type="Gene3D" id="1.10.10.60">
    <property type="entry name" value="Homeodomain-like"/>
    <property type="match status" value="1"/>
</dbReference>
<keyword evidence="6" id="KW-1185">Reference proteome</keyword>
<dbReference type="PROSITE" id="PS00041">
    <property type="entry name" value="HTH_ARAC_FAMILY_1"/>
    <property type="match status" value="1"/>
</dbReference>
<keyword evidence="1" id="KW-0805">Transcription regulation</keyword>
<dbReference type="PROSITE" id="PS01124">
    <property type="entry name" value="HTH_ARAC_FAMILY_2"/>
    <property type="match status" value="1"/>
</dbReference>
<evidence type="ECO:0000256" key="1">
    <source>
        <dbReference type="ARBA" id="ARBA00023015"/>
    </source>
</evidence>
<dbReference type="AlphaFoldDB" id="A0A1M4YFN6"/>
<dbReference type="RefSeq" id="WP_084725449.1">
    <property type="nucleotide sequence ID" value="NZ_FQTY01000017.1"/>
</dbReference>
<dbReference type="PANTHER" id="PTHR47893">
    <property type="entry name" value="REGULATORY PROTEIN PCHR"/>
    <property type="match status" value="1"/>
</dbReference>
<evidence type="ECO:0000256" key="2">
    <source>
        <dbReference type="ARBA" id="ARBA00023125"/>
    </source>
</evidence>
<dbReference type="Proteomes" id="UP000184114">
    <property type="component" value="Unassembled WGS sequence"/>
</dbReference>